<accession>A0A9E6ZKM6</accession>
<proteinExistence type="predicted"/>
<dbReference type="EMBL" id="CP080467">
    <property type="protein sequence ID" value="UNO49246.1"/>
    <property type="molecule type" value="Genomic_DNA"/>
</dbReference>
<dbReference type="AlphaFoldDB" id="T0CAN4"/>
<evidence type="ECO:0000313" key="1">
    <source>
        <dbReference type="EMBL" id="UNO49246.1"/>
    </source>
</evidence>
<gene>
    <name evidence="1" type="ORF">K1I37_01415</name>
</gene>
<protein>
    <submittedName>
        <fullName evidence="1">Uncharacterized protein</fullName>
    </submittedName>
</protein>
<keyword evidence="2" id="KW-1185">Reference proteome</keyword>
<dbReference type="RefSeq" id="WP_021294632.1">
    <property type="nucleotide sequence ID" value="NZ_AURB01000001.1"/>
</dbReference>
<dbReference type="Proteomes" id="UP000829401">
    <property type="component" value="Chromosome"/>
</dbReference>
<accession>T0CAN4</accession>
<dbReference type="KEGG" id="aaco:K1I37_01415"/>
<sequence>MRPIIPSAHLVPLVCFLILLTCVVVFAVIWNLRRWRVRSAVTLLIAYGLFVLMTVLAAT</sequence>
<evidence type="ECO:0000313" key="2">
    <source>
        <dbReference type="Proteomes" id="UP000829401"/>
    </source>
</evidence>
<name>T0CAN4_ALIAG</name>
<reference evidence="2" key="1">
    <citation type="journal article" date="2022" name="G3 (Bethesda)">
        <title>Unveiling the complete genome sequence of Alicyclobacillus acidoterrestris DSM 3922T, a taint-producing strain.</title>
        <authorList>
            <person name="Leonardo I.C."/>
            <person name="Barreto Crespo M.T."/>
            <person name="Gaspar F.B."/>
        </authorList>
    </citation>
    <scope>NUCLEOTIDE SEQUENCE [LARGE SCALE GENOMIC DNA]</scope>
    <source>
        <strain evidence="2">DSM 3922</strain>
    </source>
</reference>
<organism evidence="1 2">
    <name type="scientific">Alicyclobacillus acidoterrestris (strain ATCC 49025 / DSM 3922 / CIP 106132 / NCIMB 13137 / GD3B)</name>
    <dbReference type="NCBI Taxonomy" id="1356854"/>
    <lineage>
        <taxon>Bacteria</taxon>
        <taxon>Bacillati</taxon>
        <taxon>Bacillota</taxon>
        <taxon>Bacilli</taxon>
        <taxon>Bacillales</taxon>
        <taxon>Alicyclobacillaceae</taxon>
        <taxon>Alicyclobacillus</taxon>
    </lineage>
</organism>
<dbReference type="STRING" id="1356854.N007_00085"/>